<evidence type="ECO:0000313" key="3">
    <source>
        <dbReference type="EMBL" id="MDA7415859.1"/>
    </source>
</evidence>
<gene>
    <name evidence="3" type="ORF">PGB34_05730</name>
</gene>
<evidence type="ECO:0000256" key="2">
    <source>
        <dbReference type="SAM" id="Phobius"/>
    </source>
</evidence>
<feature type="transmembrane region" description="Helical" evidence="2">
    <location>
        <begin position="30"/>
        <end position="50"/>
    </location>
</feature>
<dbReference type="Proteomes" id="UP001212602">
    <property type="component" value="Unassembled WGS sequence"/>
</dbReference>
<evidence type="ECO:0000313" key="4">
    <source>
        <dbReference type="Proteomes" id="UP001212602"/>
    </source>
</evidence>
<organism evidence="3 4">
    <name type="scientific">Xenophilus arseniciresistens</name>
    <dbReference type="NCBI Taxonomy" id="1283306"/>
    <lineage>
        <taxon>Bacteria</taxon>
        <taxon>Pseudomonadati</taxon>
        <taxon>Pseudomonadota</taxon>
        <taxon>Betaproteobacteria</taxon>
        <taxon>Burkholderiales</taxon>
        <taxon>Comamonadaceae</taxon>
        <taxon>Xenophilus</taxon>
    </lineage>
</organism>
<sequence length="101" mass="10481">MSTVVIAWLYVVVMMAAAEALSPQGTVLGAVFTLLLYGALPLGLVVYVMATPARKRARRAREAEEDAARAAARAAAAGSDAPDQRREAPAADAVAPEGKET</sequence>
<name>A0AAE3N9X4_9BURK</name>
<dbReference type="EMBL" id="JAQIPB010000002">
    <property type="protein sequence ID" value="MDA7415859.1"/>
    <property type="molecule type" value="Genomic_DNA"/>
</dbReference>
<reference evidence="3" key="1">
    <citation type="submission" date="2023-01" db="EMBL/GenBank/DDBJ databases">
        <title>Xenophilus mangrovi sp. nov., isolated from soil of Mangrove nature reserve.</title>
        <authorList>
            <person name="Xu S."/>
            <person name="Liu Z."/>
            <person name="Xu Y."/>
        </authorList>
    </citation>
    <scope>NUCLEOTIDE SEQUENCE</scope>
    <source>
        <strain evidence="3">YW8</strain>
    </source>
</reference>
<keyword evidence="2" id="KW-1133">Transmembrane helix</keyword>
<dbReference type="AlphaFoldDB" id="A0AAE3N9X4"/>
<accession>A0AAE3N9X4</accession>
<keyword evidence="2" id="KW-0812">Transmembrane</keyword>
<keyword evidence="4" id="KW-1185">Reference proteome</keyword>
<proteinExistence type="predicted"/>
<protein>
    <submittedName>
        <fullName evidence="3">Uncharacterized protein</fullName>
    </submittedName>
</protein>
<feature type="region of interest" description="Disordered" evidence="1">
    <location>
        <begin position="58"/>
        <end position="101"/>
    </location>
</feature>
<keyword evidence="2" id="KW-0472">Membrane</keyword>
<evidence type="ECO:0000256" key="1">
    <source>
        <dbReference type="SAM" id="MobiDB-lite"/>
    </source>
</evidence>
<comment type="caution">
    <text evidence="3">The sequence shown here is derived from an EMBL/GenBank/DDBJ whole genome shotgun (WGS) entry which is preliminary data.</text>
</comment>